<evidence type="ECO:0000256" key="2">
    <source>
        <dbReference type="PROSITE-ProRule" id="PRU01248"/>
    </source>
</evidence>
<dbReference type="GO" id="GO:0015074">
    <property type="term" value="P:DNA integration"/>
    <property type="evidence" value="ECO:0007669"/>
    <property type="project" value="InterPro"/>
</dbReference>
<feature type="domain" description="Core-binding (CB)" evidence="3">
    <location>
        <begin position="3"/>
        <end position="98"/>
    </location>
</feature>
<evidence type="ECO:0000259" key="3">
    <source>
        <dbReference type="PROSITE" id="PS51900"/>
    </source>
</evidence>
<comment type="caution">
    <text evidence="4">The sequence shown here is derived from an EMBL/GenBank/DDBJ whole genome shotgun (WGS) entry which is preliminary data.</text>
</comment>
<dbReference type="InterPro" id="IPR044068">
    <property type="entry name" value="CB"/>
</dbReference>
<feature type="domain" description="Core-binding (CB)" evidence="3">
    <location>
        <begin position="124"/>
        <end position="178"/>
    </location>
</feature>
<gene>
    <name evidence="4" type="ORF">A2393_00270</name>
</gene>
<dbReference type="GO" id="GO:0003677">
    <property type="term" value="F:DNA binding"/>
    <property type="evidence" value="ECO:0007669"/>
    <property type="project" value="UniProtKB-UniRule"/>
</dbReference>
<accession>A0A1F8CXX9</accession>
<dbReference type="Pfam" id="PF02899">
    <property type="entry name" value="Phage_int_SAM_1"/>
    <property type="match status" value="2"/>
</dbReference>
<name>A0A1F8CXX9_9BACT</name>
<evidence type="ECO:0000313" key="4">
    <source>
        <dbReference type="EMBL" id="OGM80956.1"/>
    </source>
</evidence>
<protein>
    <recommendedName>
        <fullName evidence="3">Core-binding (CB) domain-containing protein</fullName>
    </recommendedName>
</protein>
<keyword evidence="1 2" id="KW-0238">DNA-binding</keyword>
<reference evidence="4 5" key="1">
    <citation type="journal article" date="2016" name="Nat. Commun.">
        <title>Thousands of microbial genomes shed light on interconnected biogeochemical processes in an aquifer system.</title>
        <authorList>
            <person name="Anantharaman K."/>
            <person name="Brown C.T."/>
            <person name="Hug L.A."/>
            <person name="Sharon I."/>
            <person name="Castelle C.J."/>
            <person name="Probst A.J."/>
            <person name="Thomas B.C."/>
            <person name="Singh A."/>
            <person name="Wilkins M.J."/>
            <person name="Karaoz U."/>
            <person name="Brodie E.L."/>
            <person name="Williams K.H."/>
            <person name="Hubbard S.S."/>
            <person name="Banfield J.F."/>
        </authorList>
    </citation>
    <scope>NUCLEOTIDE SEQUENCE [LARGE SCALE GENOMIC DNA]</scope>
</reference>
<evidence type="ECO:0000313" key="5">
    <source>
        <dbReference type="Proteomes" id="UP000178937"/>
    </source>
</evidence>
<dbReference type="InterPro" id="IPR010998">
    <property type="entry name" value="Integrase_recombinase_N"/>
</dbReference>
<organism evidence="4 5">
    <name type="scientific">Candidatus Woesebacteria bacterium RIFOXYB1_FULL_41_13</name>
    <dbReference type="NCBI Taxonomy" id="1802540"/>
    <lineage>
        <taxon>Bacteria</taxon>
        <taxon>Candidatus Woeseibacteriota</taxon>
    </lineage>
</organism>
<dbReference type="EMBL" id="MGIA01000019">
    <property type="protein sequence ID" value="OGM80956.1"/>
    <property type="molecule type" value="Genomic_DNA"/>
</dbReference>
<dbReference type="SUPFAM" id="SSF47823">
    <property type="entry name" value="lambda integrase-like, N-terminal domain"/>
    <property type="match status" value="1"/>
</dbReference>
<sequence>MQLTNNEIVKDFLNHLLGEGKSAVSVKNYKSDVAHFLAWAVLRLKSFGTYAENFLEITPFINHDFFGGYKSFMVENKTKIKTINRRLSTLRGFSRYLTSLQVLDLDFMEGIQNVGIGTPTKAQEKTQDIVDRFRESLSKDKKASPNTVKNYISDVRNFLAWTSEFDIDNQKGKLPNGI</sequence>
<proteinExistence type="predicted"/>
<dbReference type="InterPro" id="IPR004107">
    <property type="entry name" value="Integrase_SAM-like_N"/>
</dbReference>
<dbReference type="Proteomes" id="UP000178937">
    <property type="component" value="Unassembled WGS sequence"/>
</dbReference>
<dbReference type="PROSITE" id="PS51900">
    <property type="entry name" value="CB"/>
    <property type="match status" value="2"/>
</dbReference>
<dbReference type="Gene3D" id="1.10.150.130">
    <property type="match status" value="2"/>
</dbReference>
<evidence type="ECO:0000256" key="1">
    <source>
        <dbReference type="ARBA" id="ARBA00023125"/>
    </source>
</evidence>
<dbReference type="AlphaFoldDB" id="A0A1F8CXX9"/>